<evidence type="ECO:0000256" key="2">
    <source>
        <dbReference type="ARBA" id="ARBA00023043"/>
    </source>
</evidence>
<dbReference type="Gene3D" id="1.25.40.20">
    <property type="entry name" value="Ankyrin repeat-containing domain"/>
    <property type="match status" value="3"/>
</dbReference>
<accession>A0A034WR84</accession>
<proteinExistence type="predicted"/>
<feature type="region of interest" description="Disordered" evidence="4">
    <location>
        <begin position="532"/>
        <end position="552"/>
    </location>
</feature>
<feature type="repeat" description="ANK" evidence="3">
    <location>
        <begin position="104"/>
        <end position="136"/>
    </location>
</feature>
<dbReference type="InterPro" id="IPR002110">
    <property type="entry name" value="Ankyrin_rpt"/>
</dbReference>
<keyword evidence="2 3" id="KW-0040">ANK repeat</keyword>
<dbReference type="KEGG" id="bdr:105226832"/>
<dbReference type="EMBL" id="GAKP01002704">
    <property type="protein sequence ID" value="JAC56248.1"/>
    <property type="molecule type" value="Transcribed_RNA"/>
</dbReference>
<dbReference type="InterPro" id="IPR036770">
    <property type="entry name" value="Ankyrin_rpt-contain_sf"/>
</dbReference>
<dbReference type="PANTHER" id="PTHR24201">
    <property type="entry name" value="ANK_REP_REGION DOMAIN-CONTAINING PROTEIN"/>
    <property type="match status" value="1"/>
</dbReference>
<dbReference type="Pfam" id="PF12796">
    <property type="entry name" value="Ank_2"/>
    <property type="match status" value="2"/>
</dbReference>
<evidence type="ECO:0000256" key="1">
    <source>
        <dbReference type="ARBA" id="ARBA00022737"/>
    </source>
</evidence>
<feature type="region of interest" description="Disordered" evidence="4">
    <location>
        <begin position="228"/>
        <end position="250"/>
    </location>
</feature>
<dbReference type="CTD" id="36139"/>
<feature type="repeat" description="ANK" evidence="3">
    <location>
        <begin position="170"/>
        <end position="202"/>
    </location>
</feature>
<evidence type="ECO:0000256" key="4">
    <source>
        <dbReference type="SAM" id="MobiDB-lite"/>
    </source>
</evidence>
<dbReference type="InterPro" id="IPR050776">
    <property type="entry name" value="Ank_Repeat/CDKN_Inhibitor"/>
</dbReference>
<feature type="region of interest" description="Disordered" evidence="4">
    <location>
        <begin position="68"/>
        <end position="90"/>
    </location>
</feature>
<feature type="region of interest" description="Disordered" evidence="4">
    <location>
        <begin position="571"/>
        <end position="604"/>
    </location>
</feature>
<name>A0A034WR84_BACDO</name>
<sequence>MLPNTISQDRGKDWTCLHEAAANGNEEMLQTLLAGNADPTAKETKLGNTPLHEAASRGYSRSVKLLCAPKPNTKPPPKSKQKQEATKQSRGALQNATLGSQNFAGFTALHLAAQNGHNQSCRELLMAGANPDIENYYGDSALHTACRYGHAGAARILLSAFCDVNKKNLNGDTPLHITSAMGRHKLSRILLEAECEINIRNSQGETPRDIAIRKGFGKILDILDNPHRLRNKKGKPATGEEDKTKAAPCTSKTHANEVSWSPYGCHYFPDMRAFPSPKLETLPKEPLKRGEQYYLDLAGHIRKGPIGIGNICYCGPFFKHIEDKINSNKRHLRKYVHTAKEHLDDKVQALAARTNHQIEKLTRTMIADRVECQTRRLYLENYLKRGDPLRLTADVTTRGREAREMFDTLKRCRSLEVLEKLDMSEGKLANSRSYDLLDANANAAEVVVEDRMNEALCCPHSTELQNHLSEDSNNEFYDVSKRLGSLLAKTSTFLTVPAHAVPNSPTKAAAQALEIDADDGGLSARVQNMHLSPSNSEESNITPAQLSSETGAISSPDYNCNFRTPHGAAKRKAFAATTEETTTTASSSMASPAERTQYRDKPITNYGNERQLEYLYSIQKRGSVIQNVISALRKSHQRADDSLVLAKTRNESEYTQEDKLGYKDELFQVQRSAECESKEAAMLKEVGLPLENLSVSTHAFAMKGRDFNEMQRLQTQVGEYTTPIYNEQEEARYQDSSYTESHPGEDCLDSLESVQQQPSQQFTAANNAPLYAQQVFDKVGVATHGSTPSHATDSPDSQNYVFQTNYWPERYVPKDAYFHDLSQRKCKVAQPNVATSAASIAKPSTEEPTAYTNALPKFKVANAVKSVEKLNGQVLANTYIRDPTVRSSLKAKSFVVPAVVSASPKSCSACTEAICNGNCTYDESLNIIREPRIRRPIHEEEQNEAVRIGFSATESASLNETGVVTTSAVHNGLGPYSAYSHDEAGALAGKTSRLPAAGFYASNVSSLV</sequence>
<dbReference type="AlphaFoldDB" id="A0A034WR84"/>
<keyword evidence="1" id="KW-0677">Repeat</keyword>
<reference evidence="5" key="1">
    <citation type="journal article" date="2014" name="BMC Genomics">
        <title>Characterizing the developmental transcriptome of the oriental fruit fly, Bactrocera dorsalis (Diptera: Tephritidae) through comparative genomic analysis with Drosophila melanogaster utilizing modENCODE datasets.</title>
        <authorList>
            <person name="Geib S.M."/>
            <person name="Calla B."/>
            <person name="Hall B."/>
            <person name="Hou S."/>
            <person name="Manoukis N.C."/>
        </authorList>
    </citation>
    <scope>NUCLEOTIDE SEQUENCE</scope>
    <source>
        <strain evidence="5">Punador</strain>
    </source>
</reference>
<dbReference type="GeneID" id="105226832"/>
<feature type="repeat" description="ANK" evidence="3">
    <location>
        <begin position="12"/>
        <end position="44"/>
    </location>
</feature>
<dbReference type="PROSITE" id="PS50297">
    <property type="entry name" value="ANK_REP_REGION"/>
    <property type="match status" value="5"/>
</dbReference>
<gene>
    <name evidence="5" type="primary">ANKR6</name>
</gene>
<feature type="region of interest" description="Disordered" evidence="4">
    <location>
        <begin position="731"/>
        <end position="760"/>
    </location>
</feature>
<dbReference type="OrthoDB" id="424503at2759"/>
<dbReference type="RefSeq" id="XP_011204216.2">
    <property type="nucleotide sequence ID" value="XM_011205914.4"/>
</dbReference>
<evidence type="ECO:0000256" key="3">
    <source>
        <dbReference type="PROSITE-ProRule" id="PRU00023"/>
    </source>
</evidence>
<protein>
    <submittedName>
        <fullName evidence="5">Ankyrin repeat domain-containing protein 6</fullName>
    </submittedName>
</protein>
<dbReference type="PROSITE" id="PS50088">
    <property type="entry name" value="ANK_REPEAT"/>
    <property type="match status" value="5"/>
</dbReference>
<dbReference type="SUPFAM" id="SSF48403">
    <property type="entry name" value="Ankyrin repeat"/>
    <property type="match status" value="1"/>
</dbReference>
<dbReference type="PANTHER" id="PTHR24201:SF13">
    <property type="entry name" value="ANKYRIN REPEAT DOMAIN-CONTAINING PROTEIN 6-LIKE"/>
    <property type="match status" value="1"/>
</dbReference>
<feature type="compositionally biased region" description="Low complexity" evidence="4">
    <location>
        <begin position="574"/>
        <end position="594"/>
    </location>
</feature>
<feature type="repeat" description="ANK" evidence="3">
    <location>
        <begin position="46"/>
        <end position="66"/>
    </location>
</feature>
<dbReference type="SMART" id="SM00248">
    <property type="entry name" value="ANK"/>
    <property type="match status" value="5"/>
</dbReference>
<evidence type="ECO:0000313" key="5">
    <source>
        <dbReference type="EMBL" id="JAC56248.1"/>
    </source>
</evidence>
<organism evidence="5">
    <name type="scientific">Bactrocera dorsalis</name>
    <name type="common">Oriental fruit fly</name>
    <name type="synonym">Dacus dorsalis</name>
    <dbReference type="NCBI Taxonomy" id="27457"/>
    <lineage>
        <taxon>Eukaryota</taxon>
        <taxon>Metazoa</taxon>
        <taxon>Ecdysozoa</taxon>
        <taxon>Arthropoda</taxon>
        <taxon>Hexapoda</taxon>
        <taxon>Insecta</taxon>
        <taxon>Pterygota</taxon>
        <taxon>Neoptera</taxon>
        <taxon>Endopterygota</taxon>
        <taxon>Diptera</taxon>
        <taxon>Brachycera</taxon>
        <taxon>Muscomorpha</taxon>
        <taxon>Tephritoidea</taxon>
        <taxon>Tephritidae</taxon>
        <taxon>Bactrocera</taxon>
        <taxon>Bactrocera</taxon>
    </lineage>
</organism>
<feature type="repeat" description="ANK" evidence="3">
    <location>
        <begin position="137"/>
        <end position="169"/>
    </location>
</feature>
<dbReference type="Pfam" id="PF00023">
    <property type="entry name" value="Ank"/>
    <property type="match status" value="1"/>
</dbReference>
<dbReference type="GO" id="GO:0005634">
    <property type="term" value="C:nucleus"/>
    <property type="evidence" value="ECO:0007669"/>
    <property type="project" value="TreeGrafter"/>
</dbReference>